<gene>
    <name evidence="2" type="ORF">A2625_06610</name>
</gene>
<dbReference type="EMBL" id="METM01000021">
    <property type="protein sequence ID" value="OGB89765.1"/>
    <property type="molecule type" value="Genomic_DNA"/>
</dbReference>
<dbReference type="Gene3D" id="3.40.50.1820">
    <property type="entry name" value="alpha/beta hydrolase"/>
    <property type="match status" value="1"/>
</dbReference>
<dbReference type="AlphaFoldDB" id="A0A1F4Q1D8"/>
<comment type="caution">
    <text evidence="2">The sequence shown here is derived from an EMBL/GenBank/DDBJ whole genome shotgun (WGS) entry which is preliminary data.</text>
</comment>
<sequence>MPIVIAILLILFSTGVKAGPFQSEAMRRLWAVPTNEVRSETIRSYDLGSVRVEEIYYFSRPYKGKPSKIFGYFAYPRARSAKLPAILLSHGGGGTASRSRAVAWARRGYSMLAIDLPGKGENRAGSRSTGPDMVVTNLLRTQPENENYLVHAVAAARHGITYLTKRKEVDPDRIGMIGLSWGGVLTLLTNGQDERLKAAVNVFGAGHIPEGSTWEDFFSSMTAADKETWNNYLDPKNFLSSQHAPIIFITGTNDHCYYLPTFQKSYQEVAAEKNYWLVPNLKHRFLDSSQGPALAWLDQRLKNTHDPFPAISELPVFQKREDKIVVPVKAEVHSSVKVARLYYTPGGPQKWTAKTWQEVVPHYEGGIYYFGLPARLLKPDVLYYISVKDDHGGASSTLVRSLFSVKLPDGERTYAVSSPIKAIFRREKPVTLLNGADAGNAWFSYSRQENVYEMFRAQ</sequence>
<evidence type="ECO:0000313" key="2">
    <source>
        <dbReference type="EMBL" id="OGB89765.1"/>
    </source>
</evidence>
<dbReference type="PANTHER" id="PTHR22946:SF0">
    <property type="entry name" value="DIENELACTONE HYDROLASE DOMAIN-CONTAINING PROTEIN"/>
    <property type="match status" value="1"/>
</dbReference>
<organism evidence="2 3">
    <name type="scientific">candidate division WOR-1 bacterium RIFCSPHIGHO2_01_FULL_53_15</name>
    <dbReference type="NCBI Taxonomy" id="1802564"/>
    <lineage>
        <taxon>Bacteria</taxon>
        <taxon>Bacillati</taxon>
        <taxon>Saganbacteria</taxon>
    </lineage>
</organism>
<evidence type="ECO:0000259" key="1">
    <source>
        <dbReference type="Pfam" id="PF05448"/>
    </source>
</evidence>
<accession>A0A1F4Q1D8</accession>
<dbReference type="InterPro" id="IPR029058">
    <property type="entry name" value="AB_hydrolase_fold"/>
</dbReference>
<dbReference type="Pfam" id="PF05448">
    <property type="entry name" value="AXE1"/>
    <property type="match status" value="1"/>
</dbReference>
<dbReference type="PANTHER" id="PTHR22946">
    <property type="entry name" value="DIENELACTONE HYDROLASE DOMAIN-CONTAINING PROTEIN-RELATED"/>
    <property type="match status" value="1"/>
</dbReference>
<dbReference type="InterPro" id="IPR008391">
    <property type="entry name" value="AXE1_dom"/>
</dbReference>
<name>A0A1F4Q1D8_UNCSA</name>
<evidence type="ECO:0000313" key="3">
    <source>
        <dbReference type="Proteomes" id="UP000178724"/>
    </source>
</evidence>
<dbReference type="InterPro" id="IPR050261">
    <property type="entry name" value="FrsA_esterase"/>
</dbReference>
<feature type="domain" description="Acetyl xylan esterase" evidence="1">
    <location>
        <begin position="49"/>
        <end position="202"/>
    </location>
</feature>
<proteinExistence type="predicted"/>
<protein>
    <recommendedName>
        <fullName evidence="1">Acetyl xylan esterase domain-containing protein</fullName>
    </recommendedName>
</protein>
<dbReference type="SUPFAM" id="SSF53474">
    <property type="entry name" value="alpha/beta-Hydrolases"/>
    <property type="match status" value="1"/>
</dbReference>
<dbReference type="Proteomes" id="UP000178724">
    <property type="component" value="Unassembled WGS sequence"/>
</dbReference>
<reference evidence="2 3" key="1">
    <citation type="journal article" date="2016" name="Nat. Commun.">
        <title>Thousands of microbial genomes shed light on interconnected biogeochemical processes in an aquifer system.</title>
        <authorList>
            <person name="Anantharaman K."/>
            <person name="Brown C.T."/>
            <person name="Hug L.A."/>
            <person name="Sharon I."/>
            <person name="Castelle C.J."/>
            <person name="Probst A.J."/>
            <person name="Thomas B.C."/>
            <person name="Singh A."/>
            <person name="Wilkins M.J."/>
            <person name="Karaoz U."/>
            <person name="Brodie E.L."/>
            <person name="Williams K.H."/>
            <person name="Hubbard S.S."/>
            <person name="Banfield J.F."/>
        </authorList>
    </citation>
    <scope>NUCLEOTIDE SEQUENCE [LARGE SCALE GENOMIC DNA]</scope>
</reference>